<feature type="active site" description="Charge relay system" evidence="2">
    <location>
        <position position="131"/>
    </location>
</feature>
<dbReference type="Proteomes" id="UP000708576">
    <property type="component" value="Unassembled WGS sequence"/>
</dbReference>
<dbReference type="PANTHER" id="PTHR43399:SF4">
    <property type="entry name" value="CELL WALL-ASSOCIATED PROTEASE"/>
    <property type="match status" value="1"/>
</dbReference>
<name>A0ABS5JZR7_9BACT</name>
<dbReference type="Gene3D" id="2.60.120.380">
    <property type="match status" value="1"/>
</dbReference>
<evidence type="ECO:0000256" key="1">
    <source>
        <dbReference type="ARBA" id="ARBA00011073"/>
    </source>
</evidence>
<comment type="similarity">
    <text evidence="1 2">Belongs to the peptidase S8 family.</text>
</comment>
<evidence type="ECO:0000259" key="3">
    <source>
        <dbReference type="Pfam" id="PF00082"/>
    </source>
</evidence>
<evidence type="ECO:0000313" key="4">
    <source>
        <dbReference type="EMBL" id="MBS2100358.1"/>
    </source>
</evidence>
<evidence type="ECO:0000256" key="2">
    <source>
        <dbReference type="PROSITE-ProRule" id="PRU01240"/>
    </source>
</evidence>
<evidence type="ECO:0000313" key="5">
    <source>
        <dbReference type="Proteomes" id="UP000708576"/>
    </source>
</evidence>
<dbReference type="InterPro" id="IPR036852">
    <property type="entry name" value="Peptidase_S8/S53_dom_sf"/>
</dbReference>
<accession>A0ABS5JZR7</accession>
<dbReference type="Gene3D" id="3.40.50.200">
    <property type="entry name" value="Peptidase S8/S53 domain"/>
    <property type="match status" value="1"/>
</dbReference>
<keyword evidence="2" id="KW-0378">Hydrolase</keyword>
<dbReference type="InterPro" id="IPR051048">
    <property type="entry name" value="Peptidase_S8/S53_subtilisin"/>
</dbReference>
<keyword evidence="2" id="KW-0720">Serine protease</keyword>
<dbReference type="PROSITE" id="PS51892">
    <property type="entry name" value="SUBTILASE"/>
    <property type="match status" value="1"/>
</dbReference>
<feature type="domain" description="Peptidase S8/S53" evidence="3">
    <location>
        <begin position="151"/>
        <end position="440"/>
    </location>
</feature>
<proteinExistence type="inferred from homology"/>
<organism evidence="4 5">
    <name type="scientific">Carboxylicivirga linearis</name>
    <dbReference type="NCBI Taxonomy" id="1628157"/>
    <lineage>
        <taxon>Bacteria</taxon>
        <taxon>Pseudomonadati</taxon>
        <taxon>Bacteroidota</taxon>
        <taxon>Bacteroidia</taxon>
        <taxon>Marinilabiliales</taxon>
        <taxon>Marinilabiliaceae</taxon>
        <taxon>Carboxylicivirga</taxon>
    </lineage>
</organism>
<gene>
    <name evidence="4" type="ORF">KEM10_18885</name>
</gene>
<dbReference type="EMBL" id="JAGUCO010000021">
    <property type="protein sequence ID" value="MBS2100358.1"/>
    <property type="molecule type" value="Genomic_DNA"/>
</dbReference>
<feature type="active site" description="Charge relay system" evidence="2">
    <location>
        <position position="161"/>
    </location>
</feature>
<keyword evidence="2" id="KW-0645">Protease</keyword>
<sequence>MAGLFFFDMKLLAIIISALLLFADCMAQELEKKNADRGKEILLDWALQKDSSYKHKHENAKKIAKKYNLEMTYQQGKGGIAVLQYFKKGKPVYFITNNINAAGTISANLLWPDFNAGFSLDGEAVEVGLWDGGAVLNEHHEFSDFPDKVWQRDKPSITLNHSTHVAGTIKAEGKDADGKGIAPMAKLLAYDFNNSISEMAVAASENLLLSNHSYGKVCGWTYNSSNENWFWYGDVSLDLNEDVDFGYYDSLCWDIDYITFNAPNYLIVKSAGNDRGEGPEDQPVQHYEWNDGWVTSNDVHNVDGGESGYRTVCSMAASKNALVVGAVQDLSEGYINPEMVQVESYSAWGPTSDGRIKPDLMANGAAVYSCISDGEDQYDAYSGTSMSAASASGAIALLLQLQQQLQPGVNLWASTVKGLLIQTADECGFEDGPDYMHGYGLLNAYKAAELLRSNVNAGGDLIIQGDVYKEESEEILIRTDEGYDQLKVTLCWTDPPGPVCDQESNAGCTSLVNDIDLTIEDENGNLYYPWILDADQPELAATKGENHSDNLEQIVINNSAPGNYIIRVNGNGISEGDKQSFSLISEGHMVNNEILPPANLIYRIVDEGVQLAWGHSGSNPTTYAIYMNNQMLIDTEDTSCVITDVEKNVVNTFYITARYQLEEEKESLPTNAVDVIIKDQASVPYLVTFDDDIEGWEIKNTYSGWRWGNSDSLSSYYLHFENNSTPFLWIDSGIMNTSTHVSDIAWSLPINLKCFENISLSFDYVLMTDRYDVIDDLFVVCRQVGDKDWKVLADLSQSSDWRFNEIPISDEFASENFQIGFYYDDYYRWGMGAAIDNVYLNADFATKVLPITTTDPIININDRIYLNLNNGETGNFNWFVYDVTGRLIDSGVNALLSGQASFKIKDVEPQIVIIKIQFQHLNIVSKIFKN</sequence>
<comment type="caution">
    <text evidence="4">The sequence shown here is derived from an EMBL/GenBank/DDBJ whole genome shotgun (WGS) entry which is preliminary data.</text>
</comment>
<dbReference type="InterPro" id="IPR000209">
    <property type="entry name" value="Peptidase_S8/S53_dom"/>
</dbReference>
<dbReference type="Pfam" id="PF00082">
    <property type="entry name" value="Peptidase_S8"/>
    <property type="match status" value="1"/>
</dbReference>
<dbReference type="InterPro" id="IPR008979">
    <property type="entry name" value="Galactose-bd-like_sf"/>
</dbReference>
<dbReference type="SUPFAM" id="SSF49785">
    <property type="entry name" value="Galactose-binding domain-like"/>
    <property type="match status" value="1"/>
</dbReference>
<protein>
    <submittedName>
        <fullName evidence="4">S8 family serine peptidase</fullName>
    </submittedName>
</protein>
<dbReference type="SUPFAM" id="SSF52743">
    <property type="entry name" value="Subtilisin-like"/>
    <property type="match status" value="1"/>
</dbReference>
<feature type="active site" description="Charge relay system" evidence="2">
    <location>
        <position position="385"/>
    </location>
</feature>
<reference evidence="4 5" key="1">
    <citation type="journal article" date="2015" name="Int. J. Syst. Evol. Microbiol.">
        <title>Carboxylicivirga linearis sp. nov., isolated from a sea cucumber culture pond.</title>
        <authorList>
            <person name="Wang F.Q."/>
            <person name="Zhou Y.X."/>
            <person name="Lin X.Z."/>
            <person name="Chen G.J."/>
            <person name="Du Z.J."/>
        </authorList>
    </citation>
    <scope>NUCLEOTIDE SEQUENCE [LARGE SCALE GENOMIC DNA]</scope>
    <source>
        <strain evidence="4 5">FB218</strain>
    </source>
</reference>
<dbReference type="RefSeq" id="WP_212218033.1">
    <property type="nucleotide sequence ID" value="NZ_JAGUCO010000021.1"/>
</dbReference>
<keyword evidence="5" id="KW-1185">Reference proteome</keyword>
<dbReference type="PANTHER" id="PTHR43399">
    <property type="entry name" value="SUBTILISIN-RELATED"/>
    <property type="match status" value="1"/>
</dbReference>